<reference evidence="1 2" key="1">
    <citation type="submission" date="2021-06" db="EMBL/GenBank/DDBJ databases">
        <title>Caerostris extrusa draft genome.</title>
        <authorList>
            <person name="Kono N."/>
            <person name="Arakawa K."/>
        </authorList>
    </citation>
    <scope>NUCLEOTIDE SEQUENCE [LARGE SCALE GENOMIC DNA]</scope>
</reference>
<gene>
    <name evidence="1" type="ORF">CEXT_250011</name>
</gene>
<dbReference type="EMBL" id="BPLR01000228">
    <property type="protein sequence ID" value="GIY93060.1"/>
    <property type="molecule type" value="Genomic_DNA"/>
</dbReference>
<keyword evidence="2" id="KW-1185">Reference proteome</keyword>
<comment type="caution">
    <text evidence="1">The sequence shown here is derived from an EMBL/GenBank/DDBJ whole genome shotgun (WGS) entry which is preliminary data.</text>
</comment>
<accession>A0AAV4XGL0</accession>
<sequence>MAKIGWEDVYCINIYKHVWGRGLEARDVANDVVFPDIPLQVQSGNVVHFPEKRNLLKQNEKQWYPPVRWFKQKLGFISNIILIQRFDPFFCCYFWSVVCFESGWASLSRKHTRVVL</sequence>
<proteinExistence type="predicted"/>
<evidence type="ECO:0000313" key="2">
    <source>
        <dbReference type="Proteomes" id="UP001054945"/>
    </source>
</evidence>
<organism evidence="1 2">
    <name type="scientific">Caerostris extrusa</name>
    <name type="common">Bark spider</name>
    <name type="synonym">Caerostris bankana</name>
    <dbReference type="NCBI Taxonomy" id="172846"/>
    <lineage>
        <taxon>Eukaryota</taxon>
        <taxon>Metazoa</taxon>
        <taxon>Ecdysozoa</taxon>
        <taxon>Arthropoda</taxon>
        <taxon>Chelicerata</taxon>
        <taxon>Arachnida</taxon>
        <taxon>Araneae</taxon>
        <taxon>Araneomorphae</taxon>
        <taxon>Entelegynae</taxon>
        <taxon>Araneoidea</taxon>
        <taxon>Araneidae</taxon>
        <taxon>Caerostris</taxon>
    </lineage>
</organism>
<dbReference type="AlphaFoldDB" id="A0AAV4XGL0"/>
<dbReference type="Proteomes" id="UP001054945">
    <property type="component" value="Unassembled WGS sequence"/>
</dbReference>
<protein>
    <submittedName>
        <fullName evidence="1">Uncharacterized protein</fullName>
    </submittedName>
</protein>
<name>A0AAV4XGL0_CAEEX</name>
<evidence type="ECO:0000313" key="1">
    <source>
        <dbReference type="EMBL" id="GIY93060.1"/>
    </source>
</evidence>